<evidence type="ECO:0000259" key="4">
    <source>
        <dbReference type="Pfam" id="PF02826"/>
    </source>
</evidence>
<dbReference type="RefSeq" id="WP_004073201.1">
    <property type="nucleotide sequence ID" value="NZ_CM001488.1"/>
</dbReference>
<sequence>MNILFAAYENSWGGFFDIIRSELPHHCFEATGKFQIDSLKGIDVLIPTMSPVTEKILDSADRLKLIQQCGSGLEAVDIEAAEKRNIRVCNVPTDISGNADSVAELGIYMMIGLSRNVPVMANNMANRKMGEPQGISLQGKTAGIIGLGGIGKALIRRLKTFDMRIIGIKRNNTERAKKELDLEWVGAPEEIGRLLKESDYVILTLPLTGESRNIIDSDAISYMKEGAFIINLSRGGVINKEALENSLATGKIAGAGLDVFWEEPPDPDDGIFKYNVMSTPHIGGSTDVSMNGIVKVVSQNIRRLEKNQMPLYSK</sequence>
<dbReference type="InterPro" id="IPR006140">
    <property type="entry name" value="D-isomer_DH_NAD-bd"/>
</dbReference>
<comment type="similarity">
    <text evidence="2">Belongs to the D-isomer specific 2-hydroxyacid dehydrogenase family.</text>
</comment>
<organism evidence="5 6">
    <name type="scientific">Desulfobacter postgatei 2ac9</name>
    <dbReference type="NCBI Taxonomy" id="879212"/>
    <lineage>
        <taxon>Bacteria</taxon>
        <taxon>Pseudomonadati</taxon>
        <taxon>Thermodesulfobacteriota</taxon>
        <taxon>Desulfobacteria</taxon>
        <taxon>Desulfobacterales</taxon>
        <taxon>Desulfobacteraceae</taxon>
        <taxon>Desulfobacter</taxon>
    </lineage>
</organism>
<dbReference type="Proteomes" id="UP000005778">
    <property type="component" value="Chromosome"/>
</dbReference>
<dbReference type="SUPFAM" id="SSF51735">
    <property type="entry name" value="NAD(P)-binding Rossmann-fold domains"/>
    <property type="match status" value="1"/>
</dbReference>
<dbReference type="EMBL" id="CM001488">
    <property type="protein sequence ID" value="EIM63848.1"/>
    <property type="molecule type" value="Genomic_DNA"/>
</dbReference>
<dbReference type="GO" id="GO:0051287">
    <property type="term" value="F:NAD binding"/>
    <property type="evidence" value="ECO:0007669"/>
    <property type="project" value="InterPro"/>
</dbReference>
<reference evidence="5 6" key="1">
    <citation type="submission" date="2011-09" db="EMBL/GenBank/DDBJ databases">
        <authorList>
            <consortium name="US DOE Joint Genome Institute (JGI-PGF)"/>
            <person name="Lucas S."/>
            <person name="Han J."/>
            <person name="Lapidus A."/>
            <person name="Cheng J.-F."/>
            <person name="Goodwin L."/>
            <person name="Pitluck S."/>
            <person name="Peters L."/>
            <person name="Land M.L."/>
            <person name="Hauser L."/>
            <person name="Orellana R."/>
            <person name="Lovley D."/>
            <person name="Woyke T.J."/>
        </authorList>
    </citation>
    <scope>NUCLEOTIDE SEQUENCE [LARGE SCALE GENOMIC DNA]</scope>
    <source>
        <strain evidence="5 6">2ac9</strain>
    </source>
</reference>
<keyword evidence="6" id="KW-1185">Reference proteome</keyword>
<evidence type="ECO:0000313" key="5">
    <source>
        <dbReference type="EMBL" id="EIM63848.1"/>
    </source>
</evidence>
<dbReference type="eggNOG" id="COG0111">
    <property type="taxonomic scope" value="Bacteria"/>
</dbReference>
<feature type="domain" description="D-isomer specific 2-hydroxyacid dehydrogenase catalytic" evidence="3">
    <location>
        <begin position="36"/>
        <end position="309"/>
    </location>
</feature>
<dbReference type="GO" id="GO:0016616">
    <property type="term" value="F:oxidoreductase activity, acting on the CH-OH group of donors, NAD or NADP as acceptor"/>
    <property type="evidence" value="ECO:0007669"/>
    <property type="project" value="InterPro"/>
</dbReference>
<gene>
    <name evidence="5" type="ORF">DespoDRAFT_01942</name>
</gene>
<evidence type="ECO:0000256" key="1">
    <source>
        <dbReference type="ARBA" id="ARBA00023002"/>
    </source>
</evidence>
<protein>
    <submittedName>
        <fullName evidence="5">Lactate dehydrogenase-like oxidoreductase</fullName>
    </submittedName>
</protein>
<dbReference type="SUPFAM" id="SSF52283">
    <property type="entry name" value="Formate/glycerate dehydrogenase catalytic domain-like"/>
    <property type="match status" value="1"/>
</dbReference>
<evidence type="ECO:0000259" key="3">
    <source>
        <dbReference type="Pfam" id="PF00389"/>
    </source>
</evidence>
<dbReference type="STRING" id="879212.DespoDRAFT_01942"/>
<dbReference type="OrthoDB" id="9793626at2"/>
<name>I5B2Y5_9BACT</name>
<reference evidence="5 6" key="2">
    <citation type="submission" date="2012-02" db="EMBL/GenBank/DDBJ databases">
        <title>Improved High-Quality Draft sequence of Desulfobacter postgatei 2ac9.</title>
        <authorList>
            <consortium name="US DOE Joint Genome Institute"/>
            <person name="Lucas S."/>
            <person name="Han J."/>
            <person name="Lapidus A."/>
            <person name="Cheng J.-F."/>
            <person name="Goodwin L."/>
            <person name="Pitluck S."/>
            <person name="Peters L."/>
            <person name="Ovchinnikova G."/>
            <person name="Held B."/>
            <person name="Detter J.C."/>
            <person name="Han C."/>
            <person name="Tapia R."/>
            <person name="Land M."/>
            <person name="Hauser L."/>
            <person name="Kyrpides N."/>
            <person name="Ivanova N."/>
            <person name="Pagani I."/>
            <person name="Orellana R."/>
            <person name="Lovley D."/>
            <person name="Woyke T."/>
        </authorList>
    </citation>
    <scope>NUCLEOTIDE SEQUENCE [LARGE SCALE GENOMIC DNA]</scope>
    <source>
        <strain evidence="5 6">2ac9</strain>
    </source>
</reference>
<dbReference type="InterPro" id="IPR006139">
    <property type="entry name" value="D-isomer_2_OHA_DH_cat_dom"/>
</dbReference>
<dbReference type="InterPro" id="IPR029753">
    <property type="entry name" value="D-isomer_DH_CS"/>
</dbReference>
<evidence type="ECO:0000256" key="2">
    <source>
        <dbReference type="RuleBase" id="RU003719"/>
    </source>
</evidence>
<dbReference type="HOGENOM" id="CLU_019796_1_3_7"/>
<feature type="domain" description="D-isomer specific 2-hydroxyacid dehydrogenase NAD-binding" evidence="4">
    <location>
        <begin position="108"/>
        <end position="283"/>
    </location>
</feature>
<proteinExistence type="inferred from homology"/>
<dbReference type="InterPro" id="IPR050223">
    <property type="entry name" value="D-isomer_2-hydroxyacid_DH"/>
</dbReference>
<dbReference type="PANTHER" id="PTHR10996">
    <property type="entry name" value="2-HYDROXYACID DEHYDROGENASE-RELATED"/>
    <property type="match status" value="1"/>
</dbReference>
<dbReference type="PROSITE" id="PS00671">
    <property type="entry name" value="D_2_HYDROXYACID_DH_3"/>
    <property type="match status" value="1"/>
</dbReference>
<dbReference type="Pfam" id="PF00389">
    <property type="entry name" value="2-Hacid_dh"/>
    <property type="match status" value="1"/>
</dbReference>
<accession>I5B2Y5</accession>
<dbReference type="Gene3D" id="3.40.50.720">
    <property type="entry name" value="NAD(P)-binding Rossmann-like Domain"/>
    <property type="match status" value="2"/>
</dbReference>
<dbReference type="CDD" id="cd12175">
    <property type="entry name" value="2-Hacid_dh_11"/>
    <property type="match status" value="1"/>
</dbReference>
<evidence type="ECO:0000313" key="6">
    <source>
        <dbReference type="Proteomes" id="UP000005778"/>
    </source>
</evidence>
<dbReference type="InterPro" id="IPR036291">
    <property type="entry name" value="NAD(P)-bd_dom_sf"/>
</dbReference>
<dbReference type="Pfam" id="PF02826">
    <property type="entry name" value="2-Hacid_dh_C"/>
    <property type="match status" value="1"/>
</dbReference>
<dbReference type="AlphaFoldDB" id="I5B2Y5"/>
<keyword evidence="1 2" id="KW-0560">Oxidoreductase</keyword>